<dbReference type="AlphaFoldDB" id="A0A239G8Q2"/>
<evidence type="ECO:0000313" key="7">
    <source>
        <dbReference type="EMBL" id="SNS65490.1"/>
    </source>
</evidence>
<sequence>MHFRSRRSSVLRAVSLAAATLIAVSACSGASADPVVSSNERGGDFVYLDAEVTASMQVQVSYWQNSAVKDQMLDRLVYQDPKTFQFVPWIADSWTIDPTGTVYTFVVRDGVSYSNGQQLDAQSVARNLLWFANGDADKGIPRNSIFPNVLSADADNDARTVTVTLDKPDAPFLATLSMNTSGLVADATIDATNEEQSVVTNLIGSGPFVAESEIPAKEIRLVKRRGYDWAPPTADHQGEAYLDSLTIVPVREDSVRVGSLLSGQAHALRYTQPPDEKLLQDNGFTVLGLRNPGLANVLDVRQTADFVDDVRVRKALMYGIDRQEIVDTLYTDNWKVATNVTTEGVQGWTDRSDEVRFDPDESNRLLDDAGFTQRDGDGIRVRDGKPLDLSIYVDVYDHTSKPLYEFVQRQLRRIGVSLTIKQTDFANYPKATTDPKLSLRRNGWPAPDPVRLSVNYDSDRGDLFQLEGNDPVLDDLLRAHITETDPAERESILREAQNRIIDNAYTIPLLADTQIFGVAPDVRGFRNAANSPPFFYDTWIEE</sequence>
<accession>A0A239G8Q2</accession>
<evidence type="ECO:0000256" key="2">
    <source>
        <dbReference type="ARBA" id="ARBA00005695"/>
    </source>
</evidence>
<evidence type="ECO:0000256" key="1">
    <source>
        <dbReference type="ARBA" id="ARBA00004196"/>
    </source>
</evidence>
<name>A0A239G8Q2_9NOCA</name>
<keyword evidence="3" id="KW-0813">Transport</keyword>
<dbReference type="RefSeq" id="WP_089244972.1">
    <property type="nucleotide sequence ID" value="NZ_FZOW01000004.1"/>
</dbReference>
<protein>
    <submittedName>
        <fullName evidence="7">Peptide/nickel transport system substrate-binding protein</fullName>
    </submittedName>
</protein>
<dbReference type="GO" id="GO:1904680">
    <property type="term" value="F:peptide transmembrane transporter activity"/>
    <property type="evidence" value="ECO:0007669"/>
    <property type="project" value="TreeGrafter"/>
</dbReference>
<dbReference type="InterPro" id="IPR000914">
    <property type="entry name" value="SBP_5_dom"/>
</dbReference>
<comment type="similarity">
    <text evidence="2">Belongs to the bacterial solute-binding protein 5 family.</text>
</comment>
<dbReference type="InterPro" id="IPR039424">
    <property type="entry name" value="SBP_5"/>
</dbReference>
<dbReference type="OrthoDB" id="9046151at2"/>
<dbReference type="PIRSF" id="PIRSF002741">
    <property type="entry name" value="MppA"/>
    <property type="match status" value="1"/>
</dbReference>
<dbReference type="Gene3D" id="3.40.190.10">
    <property type="entry name" value="Periplasmic binding protein-like II"/>
    <property type="match status" value="1"/>
</dbReference>
<keyword evidence="4 5" id="KW-0732">Signal</keyword>
<dbReference type="EMBL" id="FZOW01000004">
    <property type="protein sequence ID" value="SNS65490.1"/>
    <property type="molecule type" value="Genomic_DNA"/>
</dbReference>
<dbReference type="Pfam" id="PF00496">
    <property type="entry name" value="SBP_bac_5"/>
    <property type="match status" value="1"/>
</dbReference>
<evidence type="ECO:0000256" key="4">
    <source>
        <dbReference type="ARBA" id="ARBA00022729"/>
    </source>
</evidence>
<organism evidence="7 8">
    <name type="scientific">Rhodococcoides kyotonense</name>
    <dbReference type="NCBI Taxonomy" id="398843"/>
    <lineage>
        <taxon>Bacteria</taxon>
        <taxon>Bacillati</taxon>
        <taxon>Actinomycetota</taxon>
        <taxon>Actinomycetes</taxon>
        <taxon>Mycobacteriales</taxon>
        <taxon>Nocardiaceae</taxon>
        <taxon>Rhodococcoides</taxon>
    </lineage>
</organism>
<feature type="domain" description="Solute-binding protein family 5" evidence="6">
    <location>
        <begin position="86"/>
        <end position="447"/>
    </location>
</feature>
<evidence type="ECO:0000313" key="8">
    <source>
        <dbReference type="Proteomes" id="UP000198327"/>
    </source>
</evidence>
<evidence type="ECO:0000256" key="5">
    <source>
        <dbReference type="SAM" id="SignalP"/>
    </source>
</evidence>
<dbReference type="PANTHER" id="PTHR30290:SF10">
    <property type="entry name" value="PERIPLASMIC OLIGOPEPTIDE-BINDING PROTEIN-RELATED"/>
    <property type="match status" value="1"/>
</dbReference>
<keyword evidence="8" id="KW-1185">Reference proteome</keyword>
<feature type="signal peptide" evidence="5">
    <location>
        <begin position="1"/>
        <end position="32"/>
    </location>
</feature>
<evidence type="ECO:0000259" key="6">
    <source>
        <dbReference type="Pfam" id="PF00496"/>
    </source>
</evidence>
<dbReference type="PROSITE" id="PS51257">
    <property type="entry name" value="PROKAR_LIPOPROTEIN"/>
    <property type="match status" value="1"/>
</dbReference>
<proteinExistence type="inferred from homology"/>
<gene>
    <name evidence="7" type="ORF">SAMN05421642_104114</name>
</gene>
<feature type="chain" id="PRO_5012105053" evidence="5">
    <location>
        <begin position="33"/>
        <end position="542"/>
    </location>
</feature>
<dbReference type="GO" id="GO:0043190">
    <property type="term" value="C:ATP-binding cassette (ABC) transporter complex"/>
    <property type="evidence" value="ECO:0007669"/>
    <property type="project" value="InterPro"/>
</dbReference>
<dbReference type="GO" id="GO:0015833">
    <property type="term" value="P:peptide transport"/>
    <property type="evidence" value="ECO:0007669"/>
    <property type="project" value="TreeGrafter"/>
</dbReference>
<dbReference type="SUPFAM" id="SSF53850">
    <property type="entry name" value="Periplasmic binding protein-like II"/>
    <property type="match status" value="1"/>
</dbReference>
<dbReference type="PANTHER" id="PTHR30290">
    <property type="entry name" value="PERIPLASMIC BINDING COMPONENT OF ABC TRANSPORTER"/>
    <property type="match status" value="1"/>
</dbReference>
<reference evidence="8" key="1">
    <citation type="submission" date="2017-06" db="EMBL/GenBank/DDBJ databases">
        <authorList>
            <person name="Varghese N."/>
            <person name="Submissions S."/>
        </authorList>
    </citation>
    <scope>NUCLEOTIDE SEQUENCE [LARGE SCALE GENOMIC DNA]</scope>
    <source>
        <strain evidence="8">JCM 23211</strain>
    </source>
</reference>
<evidence type="ECO:0000256" key="3">
    <source>
        <dbReference type="ARBA" id="ARBA00022448"/>
    </source>
</evidence>
<dbReference type="InterPro" id="IPR030678">
    <property type="entry name" value="Peptide/Ni-bd"/>
</dbReference>
<dbReference type="GO" id="GO:0042597">
    <property type="term" value="C:periplasmic space"/>
    <property type="evidence" value="ECO:0007669"/>
    <property type="project" value="UniProtKB-ARBA"/>
</dbReference>
<dbReference type="GO" id="GO:0030313">
    <property type="term" value="C:cell envelope"/>
    <property type="evidence" value="ECO:0007669"/>
    <property type="project" value="UniProtKB-SubCell"/>
</dbReference>
<dbReference type="Proteomes" id="UP000198327">
    <property type="component" value="Unassembled WGS sequence"/>
</dbReference>
<dbReference type="Gene3D" id="3.10.105.10">
    <property type="entry name" value="Dipeptide-binding Protein, Domain 3"/>
    <property type="match status" value="1"/>
</dbReference>
<comment type="subcellular location">
    <subcellularLocation>
        <location evidence="1">Cell envelope</location>
    </subcellularLocation>
</comment>